<dbReference type="Proteomes" id="UP000887565">
    <property type="component" value="Unplaced"/>
</dbReference>
<sequence>MLLFLISGILFQFIDVSGQGTPYNFNEDEIKLILHEHNRYRASEPAANMQELVIQYPVWNENLVDVAREWATKCIGDHRPNRSFKAGFAAVGENLWWTSSSVLWKNLRRVIWDFYREKYIYDFNTGYCPPGQLCGHYTQ</sequence>
<feature type="domain" description="SCP" evidence="2">
    <location>
        <begin position="28"/>
        <end position="139"/>
    </location>
</feature>
<dbReference type="SUPFAM" id="SSF55797">
    <property type="entry name" value="PR-1-like"/>
    <property type="match status" value="1"/>
</dbReference>
<feature type="signal peptide" evidence="1">
    <location>
        <begin position="1"/>
        <end position="18"/>
    </location>
</feature>
<dbReference type="Gene3D" id="3.40.33.10">
    <property type="entry name" value="CAP"/>
    <property type="match status" value="1"/>
</dbReference>
<dbReference type="Pfam" id="PF00188">
    <property type="entry name" value="CAP"/>
    <property type="match status" value="1"/>
</dbReference>
<keyword evidence="1" id="KW-0732">Signal</keyword>
<proteinExistence type="predicted"/>
<dbReference type="InterPro" id="IPR014044">
    <property type="entry name" value="CAP_dom"/>
</dbReference>
<dbReference type="SMART" id="SM00198">
    <property type="entry name" value="SCP"/>
    <property type="match status" value="1"/>
</dbReference>
<accession>A0A915IM52</accession>
<feature type="chain" id="PRO_5037524979" evidence="1">
    <location>
        <begin position="19"/>
        <end position="139"/>
    </location>
</feature>
<dbReference type="AlphaFoldDB" id="A0A915IM52"/>
<protein>
    <submittedName>
        <fullName evidence="4">SCP domain-containing protein</fullName>
    </submittedName>
</protein>
<dbReference type="InterPro" id="IPR001283">
    <property type="entry name" value="CRISP-related"/>
</dbReference>
<evidence type="ECO:0000313" key="3">
    <source>
        <dbReference type="Proteomes" id="UP000887565"/>
    </source>
</evidence>
<evidence type="ECO:0000256" key="1">
    <source>
        <dbReference type="SAM" id="SignalP"/>
    </source>
</evidence>
<evidence type="ECO:0000259" key="2">
    <source>
        <dbReference type="SMART" id="SM00198"/>
    </source>
</evidence>
<name>A0A915IM52_ROMCU</name>
<reference evidence="4" key="1">
    <citation type="submission" date="2022-11" db="UniProtKB">
        <authorList>
            <consortium name="WormBaseParasite"/>
        </authorList>
    </citation>
    <scope>IDENTIFICATION</scope>
</reference>
<dbReference type="InterPro" id="IPR035940">
    <property type="entry name" value="CAP_sf"/>
</dbReference>
<evidence type="ECO:0000313" key="4">
    <source>
        <dbReference type="WBParaSite" id="nRc.2.0.1.t14939-RA"/>
    </source>
</evidence>
<keyword evidence="3" id="KW-1185">Reference proteome</keyword>
<organism evidence="3 4">
    <name type="scientific">Romanomermis culicivorax</name>
    <name type="common">Nematode worm</name>
    <dbReference type="NCBI Taxonomy" id="13658"/>
    <lineage>
        <taxon>Eukaryota</taxon>
        <taxon>Metazoa</taxon>
        <taxon>Ecdysozoa</taxon>
        <taxon>Nematoda</taxon>
        <taxon>Enoplea</taxon>
        <taxon>Dorylaimia</taxon>
        <taxon>Mermithida</taxon>
        <taxon>Mermithoidea</taxon>
        <taxon>Mermithidae</taxon>
        <taxon>Romanomermis</taxon>
    </lineage>
</organism>
<dbReference type="WBParaSite" id="nRc.2.0.1.t14939-RA">
    <property type="protein sequence ID" value="nRc.2.0.1.t14939-RA"/>
    <property type="gene ID" value="nRc.2.0.1.g14939"/>
</dbReference>
<dbReference type="PANTHER" id="PTHR10334">
    <property type="entry name" value="CYSTEINE-RICH SECRETORY PROTEIN-RELATED"/>
    <property type="match status" value="1"/>
</dbReference>